<comment type="caution">
    <text evidence="1">The sequence shown here is derived from an EMBL/GenBank/DDBJ whole genome shotgun (WGS) entry which is preliminary data.</text>
</comment>
<dbReference type="Pfam" id="PF12541">
    <property type="entry name" value="DUF3737"/>
    <property type="match status" value="1"/>
</dbReference>
<proteinExistence type="predicted"/>
<dbReference type="InterPro" id="IPR022208">
    <property type="entry name" value="DUF3737"/>
</dbReference>
<organism evidence="1 2">
    <name type="scientific">Mesosutterella porci</name>
    <dbReference type="NCBI Taxonomy" id="2915351"/>
    <lineage>
        <taxon>Bacteria</taxon>
        <taxon>Pseudomonadati</taxon>
        <taxon>Pseudomonadota</taxon>
        <taxon>Betaproteobacteria</taxon>
        <taxon>Burkholderiales</taxon>
        <taxon>Sutterellaceae</taxon>
        <taxon>Mesosutterella</taxon>
    </lineage>
</organism>
<keyword evidence="2" id="KW-1185">Reference proteome</keyword>
<reference evidence="1 2" key="1">
    <citation type="submission" date="2022-02" db="EMBL/GenBank/DDBJ databases">
        <title>Mesosutterella porci, a novel member of the family Sutterellaceae from pig feces.</title>
        <authorList>
            <person name="Wylensek D."/>
            <person name="Clavel T."/>
        </authorList>
    </citation>
    <scope>NUCLEOTIDE SEQUENCE [LARGE SCALE GENOMIC DNA]</scope>
    <source>
        <strain evidence="2">oilRF-744-wt-GAM-9</strain>
    </source>
</reference>
<dbReference type="RefSeq" id="WP_237977525.1">
    <property type="nucleotide sequence ID" value="NZ_JAKNCT010000001.1"/>
</dbReference>
<gene>
    <name evidence="1" type="ORF">MAF45_00145</name>
</gene>
<dbReference type="Gene3D" id="2.160.20.10">
    <property type="entry name" value="Single-stranded right-handed beta-helix, Pectin lyase-like"/>
    <property type="match status" value="1"/>
</dbReference>
<accession>A0ABS9MMM5</accession>
<name>A0ABS9MMM5_9BURK</name>
<dbReference type="SUPFAM" id="SSF51126">
    <property type="entry name" value="Pectin lyase-like"/>
    <property type="match status" value="1"/>
</dbReference>
<protein>
    <submittedName>
        <fullName evidence="1">DUF3737 family protein</fullName>
    </submittedName>
</protein>
<dbReference type="EMBL" id="JAKNCT010000001">
    <property type="protein sequence ID" value="MCG5029868.1"/>
    <property type="molecule type" value="Genomic_DNA"/>
</dbReference>
<evidence type="ECO:0000313" key="1">
    <source>
        <dbReference type="EMBL" id="MCG5029868.1"/>
    </source>
</evidence>
<dbReference type="InterPro" id="IPR012334">
    <property type="entry name" value="Pectin_lyas_fold"/>
</dbReference>
<dbReference type="Proteomes" id="UP001297600">
    <property type="component" value="Unassembled WGS sequence"/>
</dbReference>
<sequence length="281" mass="31923">MQIISNETFGGERALYKLQDATLSHVTIEPGESPLKHGRHLILKDCEINGKYPLWITDDVRVQKCLFKVGARSGPWYVHNFLLEDSVLESPKAFRDSDSVKIRRTQFKLAQETLWSCRNVDIEDTVFDQADYLLIHSEELRMKNVTVSGNYLFQWGRNAQIFDSTLHSKDAFWNSENVTCYNCFLDGEYLGWHSRNLHLVNCRIKGTQPLCYCDNLVLENCTFDPDADLAFEYCSVKADIKGAVTSVKNPTTGSICADSIGKIIIDDNVLPPANCRITERG</sequence>
<dbReference type="InterPro" id="IPR011050">
    <property type="entry name" value="Pectin_lyase_fold/virulence"/>
</dbReference>
<evidence type="ECO:0000313" key="2">
    <source>
        <dbReference type="Proteomes" id="UP001297600"/>
    </source>
</evidence>